<dbReference type="Proteomes" id="UP000008021">
    <property type="component" value="Chromosome 1"/>
</dbReference>
<evidence type="ECO:0000259" key="4">
    <source>
        <dbReference type="Pfam" id="PF14432"/>
    </source>
</evidence>
<dbReference type="GO" id="GO:0003723">
    <property type="term" value="F:RNA binding"/>
    <property type="evidence" value="ECO:0007669"/>
    <property type="project" value="InterPro"/>
</dbReference>
<dbReference type="FunFam" id="1.25.40.10:FF:001565">
    <property type="entry name" value="PPR superfamily protein"/>
    <property type="match status" value="1"/>
</dbReference>
<keyword evidence="6" id="KW-1185">Reference proteome</keyword>
<keyword evidence="1" id="KW-0677">Repeat</keyword>
<accession>A0A0E0BXX9</accession>
<feature type="repeat" description="PPR" evidence="3">
    <location>
        <begin position="318"/>
        <end position="352"/>
    </location>
</feature>
<dbReference type="InterPro" id="IPR032867">
    <property type="entry name" value="DYW_dom"/>
</dbReference>
<dbReference type="Pfam" id="PF20431">
    <property type="entry name" value="E_motif"/>
    <property type="match status" value="1"/>
</dbReference>
<evidence type="ECO:0000313" key="5">
    <source>
        <dbReference type="EnsemblPlants" id="OMERI01G04910.1"/>
    </source>
</evidence>
<dbReference type="SUPFAM" id="SSF48452">
    <property type="entry name" value="TPR-like"/>
    <property type="match status" value="2"/>
</dbReference>
<dbReference type="EnsemblPlants" id="OMERI01G04910.1">
    <property type="protein sequence ID" value="OMERI01G04910.1"/>
    <property type="gene ID" value="OMERI01G04910"/>
</dbReference>
<dbReference type="eggNOG" id="KOG4197">
    <property type="taxonomic scope" value="Eukaryota"/>
</dbReference>
<feature type="domain" description="DYW" evidence="4">
    <location>
        <begin position="533"/>
        <end position="624"/>
    </location>
</feature>
<dbReference type="InterPro" id="IPR046849">
    <property type="entry name" value="E2_motif"/>
</dbReference>
<feature type="repeat" description="PPR" evidence="3">
    <location>
        <begin position="287"/>
        <end position="317"/>
    </location>
</feature>
<dbReference type="GO" id="GO:0009451">
    <property type="term" value="P:RNA modification"/>
    <property type="evidence" value="ECO:0007669"/>
    <property type="project" value="InterPro"/>
</dbReference>
<evidence type="ECO:0000313" key="6">
    <source>
        <dbReference type="Proteomes" id="UP000008021"/>
    </source>
</evidence>
<dbReference type="Gramene" id="OMERI01G04910.1">
    <property type="protein sequence ID" value="OMERI01G04910.1"/>
    <property type="gene ID" value="OMERI01G04910"/>
</dbReference>
<feature type="repeat" description="PPR" evidence="3">
    <location>
        <begin position="186"/>
        <end position="216"/>
    </location>
</feature>
<dbReference type="Pfam" id="PF14432">
    <property type="entry name" value="DYW_deaminase"/>
    <property type="match status" value="1"/>
</dbReference>
<dbReference type="Pfam" id="PF13041">
    <property type="entry name" value="PPR_2"/>
    <property type="match status" value="1"/>
</dbReference>
<sequence length="787" mass="86161">MVRALSRARGLLDGIPHRRGRAATASSSVSGHGAEDAVAGYVRMLAGGVRPDAYTFPSLLKAVAAARGAGAAAAAVGGAIHAHVVKFGMESNAHAASSLIVMYAARGDGAAARAVLEAARLATGGGAPVMWNALISGHNRSGRFEVSCCSFVDMVRAGAMATAVTYVSCGDMDPAWVLFEGMQVRSMASWTSVISGLVRSGQVDCARDLFDHMPERDTIAWTAMIDGYVQVGRFRDALETFRYMQICKARADEFTMVSVVTACAQLGALETGEWARIYMGRLGIKMDVFVGNALIDMYSKCGSIERALDVFKDMHNRDKFTWTAIILGLAVNGRGEEAIDMFYRMLTALQTPDEVTFIGVLTACTHAGLVDKGREFFLSMTEAYNISPTVVHYGCLIDVLGRAGKLKEALDTIDKMPMKPNSTIWGTLLASCRVYGNSEIGELAAERLLELDPDNSTAYILLSNMYAKSNRWKDVRRIRQTIMEKGIKKEPGCSMIEMNGIIHEFVAADRSHPMSKEIYSKLENVLTDLRNAGYVPDVTEVLVEVTEEEKQKVLYWHSEKLAVTFALLTSESNVIIRIVKNLRMCLDCHNAIKLISKLYGREVIVRDRTRFHHFRHGSCSCKDYCNVKLIFWSGANLEEPPSSKALLAFTPKSFALILISCAASTSFINVDTAVSTAFLVTLTSLCSLPHCATPFTPISRPIFSRFTTNFSFKNCSAKCGHVIMGTPAQMPSIVEFHPQCVMNPPMAWCHRIITCDERLLGSFKPQSQLNKLLRCGAGKAAEADKDH</sequence>
<dbReference type="Gene3D" id="1.25.40.10">
    <property type="entry name" value="Tetratricopeptide repeat domain"/>
    <property type="match status" value="4"/>
</dbReference>
<dbReference type="FunFam" id="1.25.40.10:FF:000366">
    <property type="entry name" value="Pentatricopeptide (PPR) repeat-containing protein"/>
    <property type="match status" value="1"/>
</dbReference>
<proteinExistence type="predicted"/>
<dbReference type="PANTHER" id="PTHR47926:SF492">
    <property type="entry name" value="DYW DOMAIN-CONTAINING PROTEIN"/>
    <property type="match status" value="1"/>
</dbReference>
<dbReference type="InterPro" id="IPR046848">
    <property type="entry name" value="E_motif"/>
</dbReference>
<reference evidence="5" key="2">
    <citation type="submission" date="2018-05" db="EMBL/GenBank/DDBJ databases">
        <title>OmerRS3 (Oryza meridionalis Reference Sequence Version 3).</title>
        <authorList>
            <person name="Zhang J."/>
            <person name="Kudrna D."/>
            <person name="Lee S."/>
            <person name="Talag J."/>
            <person name="Welchert J."/>
            <person name="Wing R.A."/>
        </authorList>
    </citation>
    <scope>NUCLEOTIDE SEQUENCE [LARGE SCALE GENOMIC DNA]</scope>
    <source>
        <strain evidence="5">cv. OR44</strain>
    </source>
</reference>
<name>A0A0E0BXX9_9ORYZ</name>
<dbReference type="FunFam" id="1.25.40.10:FF:000031">
    <property type="entry name" value="Pentatricopeptide repeat-containing protein mitochondrial"/>
    <property type="match status" value="1"/>
</dbReference>
<dbReference type="PROSITE" id="PS51375">
    <property type="entry name" value="PPR"/>
    <property type="match status" value="4"/>
</dbReference>
<feature type="repeat" description="PPR" evidence="3">
    <location>
        <begin position="217"/>
        <end position="251"/>
    </location>
</feature>
<reference evidence="5" key="1">
    <citation type="submission" date="2015-04" db="UniProtKB">
        <authorList>
            <consortium name="EnsemblPlants"/>
        </authorList>
    </citation>
    <scope>IDENTIFICATION</scope>
</reference>
<dbReference type="Pfam" id="PF20430">
    <property type="entry name" value="Eplus_motif"/>
    <property type="match status" value="1"/>
</dbReference>
<evidence type="ECO:0000256" key="3">
    <source>
        <dbReference type="PROSITE-ProRule" id="PRU00708"/>
    </source>
</evidence>
<evidence type="ECO:0000256" key="2">
    <source>
        <dbReference type="ARBA" id="ARBA00022946"/>
    </source>
</evidence>
<dbReference type="InterPro" id="IPR011990">
    <property type="entry name" value="TPR-like_helical_dom_sf"/>
</dbReference>
<protein>
    <recommendedName>
        <fullName evidence="4">DYW domain-containing protein</fullName>
    </recommendedName>
</protein>
<dbReference type="GO" id="GO:0008270">
    <property type="term" value="F:zinc ion binding"/>
    <property type="evidence" value="ECO:0007669"/>
    <property type="project" value="InterPro"/>
</dbReference>
<dbReference type="PANTHER" id="PTHR47926">
    <property type="entry name" value="PENTATRICOPEPTIDE REPEAT-CONTAINING PROTEIN"/>
    <property type="match status" value="1"/>
</dbReference>
<dbReference type="Pfam" id="PF12854">
    <property type="entry name" value="PPR_1"/>
    <property type="match status" value="1"/>
</dbReference>
<keyword evidence="2" id="KW-0809">Transit peptide</keyword>
<dbReference type="STRING" id="40149.A0A0E0BXX9"/>
<dbReference type="InterPro" id="IPR046960">
    <property type="entry name" value="PPR_At4g14850-like_plant"/>
</dbReference>
<dbReference type="InterPro" id="IPR002885">
    <property type="entry name" value="PPR_rpt"/>
</dbReference>
<dbReference type="Pfam" id="PF01535">
    <property type="entry name" value="PPR"/>
    <property type="match status" value="4"/>
</dbReference>
<evidence type="ECO:0000256" key="1">
    <source>
        <dbReference type="ARBA" id="ARBA00022737"/>
    </source>
</evidence>
<organism evidence="5">
    <name type="scientific">Oryza meridionalis</name>
    <dbReference type="NCBI Taxonomy" id="40149"/>
    <lineage>
        <taxon>Eukaryota</taxon>
        <taxon>Viridiplantae</taxon>
        <taxon>Streptophyta</taxon>
        <taxon>Embryophyta</taxon>
        <taxon>Tracheophyta</taxon>
        <taxon>Spermatophyta</taxon>
        <taxon>Magnoliopsida</taxon>
        <taxon>Liliopsida</taxon>
        <taxon>Poales</taxon>
        <taxon>Poaceae</taxon>
        <taxon>BOP clade</taxon>
        <taxon>Oryzoideae</taxon>
        <taxon>Oryzeae</taxon>
        <taxon>Oryzinae</taxon>
        <taxon>Oryza</taxon>
    </lineage>
</organism>
<dbReference type="AlphaFoldDB" id="A0A0E0BXX9"/>
<dbReference type="NCBIfam" id="TIGR00756">
    <property type="entry name" value="PPR"/>
    <property type="match status" value="5"/>
</dbReference>